<feature type="transmembrane region" description="Helical" evidence="2">
    <location>
        <begin position="306"/>
        <end position="326"/>
    </location>
</feature>
<dbReference type="GO" id="GO:0005886">
    <property type="term" value="C:plasma membrane"/>
    <property type="evidence" value="ECO:0007669"/>
    <property type="project" value="TreeGrafter"/>
</dbReference>
<keyword evidence="2" id="KW-0812">Transmembrane</keyword>
<dbReference type="PANTHER" id="PTHR32309:SF13">
    <property type="entry name" value="FERRIC ENTEROBACTIN TRANSPORT PROTEIN FEPE"/>
    <property type="match status" value="1"/>
</dbReference>
<name>A0A9X0QI45_9BACT</name>
<protein>
    <submittedName>
        <fullName evidence="4">Capsule polysaccharide export protein KpsE/RkpR</fullName>
    </submittedName>
</protein>
<dbReference type="Pfam" id="PF13807">
    <property type="entry name" value="GNVR"/>
    <property type="match status" value="1"/>
</dbReference>
<accession>A0A9X0QI45</accession>
<comment type="caution">
    <text evidence="4">The sequence shown here is derived from an EMBL/GenBank/DDBJ whole genome shotgun (WGS) entry which is preliminary data.</text>
</comment>
<keyword evidence="5" id="KW-1185">Reference proteome</keyword>
<feature type="coiled-coil region" evidence="1">
    <location>
        <begin position="132"/>
        <end position="159"/>
    </location>
</feature>
<keyword evidence="2" id="KW-1133">Transmembrane helix</keyword>
<evidence type="ECO:0000313" key="4">
    <source>
        <dbReference type="EMBL" id="MBB5330901.1"/>
    </source>
</evidence>
<keyword evidence="1" id="KW-0175">Coiled coil</keyword>
<organism evidence="4 5">
    <name type="scientific">Tunturiibacter gelidiferens</name>
    <dbReference type="NCBI Taxonomy" id="3069689"/>
    <lineage>
        <taxon>Bacteria</taxon>
        <taxon>Pseudomonadati</taxon>
        <taxon>Acidobacteriota</taxon>
        <taxon>Terriglobia</taxon>
        <taxon>Terriglobales</taxon>
        <taxon>Acidobacteriaceae</taxon>
        <taxon>Tunturiibacter</taxon>
    </lineage>
</organism>
<dbReference type="Proteomes" id="UP000535182">
    <property type="component" value="Unassembled WGS sequence"/>
</dbReference>
<evidence type="ECO:0000313" key="5">
    <source>
        <dbReference type="Proteomes" id="UP000535182"/>
    </source>
</evidence>
<evidence type="ECO:0000256" key="2">
    <source>
        <dbReference type="SAM" id="Phobius"/>
    </source>
</evidence>
<evidence type="ECO:0000256" key="1">
    <source>
        <dbReference type="SAM" id="Coils"/>
    </source>
</evidence>
<dbReference type="AlphaFoldDB" id="A0A9X0QI45"/>
<keyword evidence="2" id="KW-0472">Membrane</keyword>
<feature type="domain" description="Tyrosine-protein kinase G-rich" evidence="3">
    <location>
        <begin position="255"/>
        <end position="329"/>
    </location>
</feature>
<proteinExistence type="predicted"/>
<dbReference type="EMBL" id="JACHEB010000012">
    <property type="protein sequence ID" value="MBB5330901.1"/>
    <property type="molecule type" value="Genomic_DNA"/>
</dbReference>
<dbReference type="GO" id="GO:0004713">
    <property type="term" value="F:protein tyrosine kinase activity"/>
    <property type="evidence" value="ECO:0007669"/>
    <property type="project" value="TreeGrafter"/>
</dbReference>
<dbReference type="InterPro" id="IPR050445">
    <property type="entry name" value="Bact_polysacc_biosynth/exp"/>
</dbReference>
<dbReference type="RefSeq" id="WP_260698475.1">
    <property type="nucleotide sequence ID" value="NZ_JACHEB010000012.1"/>
</dbReference>
<evidence type="ECO:0000259" key="3">
    <source>
        <dbReference type="Pfam" id="PF13807"/>
    </source>
</evidence>
<gene>
    <name evidence="4" type="ORF">HDF14_004538</name>
</gene>
<sequence>MPPEQGGGNGAAMLAALVGKGSASGLAGLAGSLIGAKNNSALFVALLHSGTISGHLIDKFDLQRVYHKRYRDSTAKQLVRLTKITEDPKNGVITIVVTDEDPNRAKELAQAYLDELNGLVARVNTSSAHREREFIEQRLNTVQAELQRAQLELSDFSSKNTTIDLKEQTKATVDAGAKLEGQLIAGESELSSLRQIYGDQNVRVRAAEARDAILRRELQRANEQSVQGTEGQSFDVTHPYPALRELPRLGVQWANLYRTVRIHETVFDLLSEEYETARIDEAKSIPTVGVIDFPNLPERKSGPHRFLIVLVSTVLSIILTAIYLLARRFWGELDAFDPRRELATHIKSTITGKWSSKKDIDHLSAPH</sequence>
<dbReference type="InterPro" id="IPR032807">
    <property type="entry name" value="GNVR"/>
</dbReference>
<dbReference type="PANTHER" id="PTHR32309">
    <property type="entry name" value="TYROSINE-PROTEIN KINASE"/>
    <property type="match status" value="1"/>
</dbReference>
<reference evidence="4 5" key="1">
    <citation type="submission" date="2020-08" db="EMBL/GenBank/DDBJ databases">
        <title>Genomic Encyclopedia of Type Strains, Phase IV (KMG-V): Genome sequencing to study the core and pangenomes of soil and plant-associated prokaryotes.</title>
        <authorList>
            <person name="Whitman W."/>
        </authorList>
    </citation>
    <scope>NUCLEOTIDE SEQUENCE [LARGE SCALE GENOMIC DNA]</scope>
    <source>
        <strain evidence="4 5">X5P2</strain>
    </source>
</reference>